<accession>A0A410Q9K8</accession>
<organism evidence="2 3">
    <name type="scientific">Acidilutibacter cellobiosedens</name>
    <dbReference type="NCBI Taxonomy" id="2507161"/>
    <lineage>
        <taxon>Bacteria</taxon>
        <taxon>Bacillati</taxon>
        <taxon>Bacillota</taxon>
        <taxon>Tissierellia</taxon>
        <taxon>Tissierellales</taxon>
        <taxon>Acidilutibacteraceae</taxon>
        <taxon>Acidilutibacter</taxon>
    </lineage>
</organism>
<dbReference type="AlphaFoldDB" id="A0A410Q9K8"/>
<dbReference type="InterPro" id="IPR036665">
    <property type="entry name" value="PTS_IIA_glucitol/sorbitol_sf"/>
</dbReference>
<dbReference type="KEGG" id="spoa:EQM13_02715"/>
<dbReference type="EMBL" id="CP035282">
    <property type="protein sequence ID" value="QAT60564.1"/>
    <property type="molecule type" value="Genomic_DNA"/>
</dbReference>
<proteinExistence type="predicted"/>
<dbReference type="GO" id="GO:0008982">
    <property type="term" value="F:protein-N(PI)-phosphohistidine-sugar phosphotransferase activity"/>
    <property type="evidence" value="ECO:0007669"/>
    <property type="project" value="InterPro"/>
</dbReference>
<dbReference type="GO" id="GO:0009401">
    <property type="term" value="P:phosphoenolpyruvate-dependent sugar phosphotransferase system"/>
    <property type="evidence" value="ECO:0007669"/>
    <property type="project" value="InterPro"/>
</dbReference>
<dbReference type="InterPro" id="IPR004716">
    <property type="entry name" value="PTS_IIA_glucitol/sorbitol-sp"/>
</dbReference>
<evidence type="ECO:0000256" key="1">
    <source>
        <dbReference type="PROSITE-ProRule" id="PRU00420"/>
    </source>
</evidence>
<dbReference type="PROSITE" id="PS51097">
    <property type="entry name" value="PTS_EIIA_TYPE_5"/>
    <property type="match status" value="1"/>
</dbReference>
<name>A0A410Q9K8_9FIRM</name>
<dbReference type="GO" id="GO:0005737">
    <property type="term" value="C:cytoplasm"/>
    <property type="evidence" value="ECO:0007669"/>
    <property type="project" value="InterPro"/>
</dbReference>
<dbReference type="PANTHER" id="PTHR40398:SF1">
    <property type="entry name" value="PTS SYSTEM GLUCITOL_SORBITOL-SPECIFIC EIIA COMPONENT"/>
    <property type="match status" value="1"/>
</dbReference>
<dbReference type="RefSeq" id="WP_128751886.1">
    <property type="nucleotide sequence ID" value="NZ_CP035282.1"/>
</dbReference>
<dbReference type="OrthoDB" id="5113885at2"/>
<evidence type="ECO:0000313" key="2">
    <source>
        <dbReference type="EMBL" id="QAT60564.1"/>
    </source>
</evidence>
<keyword evidence="3" id="KW-1185">Reference proteome</keyword>
<protein>
    <submittedName>
        <fullName evidence="2">PTS sorbitol transporter subunit IIA</fullName>
    </submittedName>
</protein>
<dbReference type="Gene3D" id="2.40.33.40">
    <property type="entry name" value="Phosphotransferase system, glucitol/sorbitol-specific IIA component"/>
    <property type="match status" value="1"/>
</dbReference>
<sequence length="123" mass="13573">MKKIIFDTKIVEIGKDAQSMLNNNLLILFGTDAPEILRDVCFMHNNKDLIGKISAGDEVEIDDQIYTVGYVGNVACSTLSTIGHCTFAFGLNKKQFLPGTIYLNEIEIPEIKLGTIIKISSGY</sequence>
<dbReference type="GO" id="GO:0016301">
    <property type="term" value="F:kinase activity"/>
    <property type="evidence" value="ECO:0007669"/>
    <property type="project" value="TreeGrafter"/>
</dbReference>
<dbReference type="PANTHER" id="PTHR40398">
    <property type="entry name" value="PTS SYSTEM GLUCITOL/SORBITOL-SPECIFIC EIIA COMPONENT"/>
    <property type="match status" value="1"/>
</dbReference>
<feature type="modified residue" description="Phosphohistidine; by HPr" evidence="1">
    <location>
        <position position="44"/>
    </location>
</feature>
<evidence type="ECO:0000313" key="3">
    <source>
        <dbReference type="Proteomes" id="UP000287969"/>
    </source>
</evidence>
<gene>
    <name evidence="2" type="ORF">EQM13_02715</name>
</gene>
<dbReference type="Pfam" id="PF03829">
    <property type="entry name" value="PTSIIA_gutA"/>
    <property type="match status" value="1"/>
</dbReference>
<reference evidence="3" key="1">
    <citation type="submission" date="2019-01" db="EMBL/GenBank/DDBJ databases">
        <title>Draft genomes of a novel of Sporanaerobacter strains.</title>
        <authorList>
            <person name="Ma S."/>
        </authorList>
    </citation>
    <scope>NUCLEOTIDE SEQUENCE [LARGE SCALE GENOMIC DNA]</scope>
    <source>
        <strain evidence="3">NJN-17</strain>
    </source>
</reference>
<dbReference type="Proteomes" id="UP000287969">
    <property type="component" value="Chromosome"/>
</dbReference>
<dbReference type="SUPFAM" id="SSF141530">
    <property type="entry name" value="PTSIIA/GutA-like"/>
    <property type="match status" value="1"/>
</dbReference>